<name>A0A176QDW3_9MICO</name>
<dbReference type="Gene3D" id="2.60.120.260">
    <property type="entry name" value="Galactose-binding domain-like"/>
    <property type="match status" value="1"/>
</dbReference>
<keyword evidence="4" id="KW-1185">Reference proteome</keyword>
<dbReference type="Pfam" id="PF21181">
    <property type="entry name" value="SsfX3_N"/>
    <property type="match status" value="1"/>
</dbReference>
<dbReference type="InterPro" id="IPR048977">
    <property type="entry name" value="SsfX3-like_N"/>
</dbReference>
<dbReference type="SUPFAM" id="SSF52266">
    <property type="entry name" value="SGNH hydrolase"/>
    <property type="match status" value="1"/>
</dbReference>
<organism evidence="3 4">
    <name type="scientific">Janibacter melonis</name>
    <dbReference type="NCBI Taxonomy" id="262209"/>
    <lineage>
        <taxon>Bacteria</taxon>
        <taxon>Bacillati</taxon>
        <taxon>Actinomycetota</taxon>
        <taxon>Actinomycetes</taxon>
        <taxon>Micrococcales</taxon>
        <taxon>Intrasporangiaceae</taxon>
        <taxon>Janibacter</taxon>
    </lineage>
</organism>
<evidence type="ECO:0000259" key="1">
    <source>
        <dbReference type="Pfam" id="PF13472"/>
    </source>
</evidence>
<evidence type="ECO:0000259" key="2">
    <source>
        <dbReference type="Pfam" id="PF21181"/>
    </source>
</evidence>
<dbReference type="RefSeq" id="WP_068273692.1">
    <property type="nucleotide sequence ID" value="NZ_LQZG01000002.1"/>
</dbReference>
<gene>
    <name evidence="3" type="ORF">AWH69_07560</name>
</gene>
<dbReference type="Gene3D" id="3.40.50.1110">
    <property type="entry name" value="SGNH hydrolase"/>
    <property type="match status" value="1"/>
</dbReference>
<sequence length="386" mass="41265">MSTVTAVPFVPGLVRGHDHLETTSRGLRPHRLPEDVTTRFPDPQLLSMQAQPSGVRVAMTTTAGVVELVTHPTRTAYRGLSRPRGQVDLVVDGALVASDGLTGGDTVLVDLATRSTQTSAGEAHVSRFEGLPAGEKRVELWLPHNEVVDLVELRADAPVAPVEPVGPRWLHHGSSISQGSNATSPARTWPSIVARGAGVELRNLGLGGSALVDPFMARVMRDTPADLVSVALGINVVNGDVMRLRSFVPAVHGFLDTIRDGHPTTPLVLVTPIHCGIHEDTSGPGAFDVERLQRGEVGFVATGPVGGDELGRLTLRRVREALAEVVTRRDDPHLHLLDGLSLYGEQDETEHPLPDTLHPDTQTHEVIATRFAERVFGEGGPFAGGR</sequence>
<dbReference type="Pfam" id="PF13472">
    <property type="entry name" value="Lipase_GDSL_2"/>
    <property type="match status" value="1"/>
</dbReference>
<feature type="domain" description="SsfX3-like N-terminal" evidence="2">
    <location>
        <begin position="15"/>
        <end position="145"/>
    </location>
</feature>
<evidence type="ECO:0000313" key="4">
    <source>
        <dbReference type="Proteomes" id="UP000076976"/>
    </source>
</evidence>
<accession>A0A176QDW3</accession>
<comment type="caution">
    <text evidence="3">The sequence shown here is derived from an EMBL/GenBank/DDBJ whole genome shotgun (WGS) entry which is preliminary data.</text>
</comment>
<feature type="domain" description="SGNH hydrolase-type esterase" evidence="1">
    <location>
        <begin position="173"/>
        <end position="365"/>
    </location>
</feature>
<evidence type="ECO:0000313" key="3">
    <source>
        <dbReference type="EMBL" id="OAB87876.1"/>
    </source>
</evidence>
<proteinExistence type="predicted"/>
<dbReference type="InterPro" id="IPR013830">
    <property type="entry name" value="SGNH_hydro"/>
</dbReference>
<dbReference type="Proteomes" id="UP000076976">
    <property type="component" value="Unassembled WGS sequence"/>
</dbReference>
<dbReference type="AlphaFoldDB" id="A0A176QDW3"/>
<protein>
    <submittedName>
        <fullName evidence="3">Lipase</fullName>
    </submittedName>
</protein>
<dbReference type="InterPro" id="IPR036514">
    <property type="entry name" value="SGNH_hydro_sf"/>
</dbReference>
<dbReference type="EMBL" id="LQZG01000002">
    <property type="protein sequence ID" value="OAB87876.1"/>
    <property type="molecule type" value="Genomic_DNA"/>
</dbReference>
<reference evidence="3 4" key="1">
    <citation type="submission" date="2016-01" db="EMBL/GenBank/DDBJ databases">
        <title>Janibacter melonis strain CD11_4 genome sequencing and assembly.</title>
        <authorList>
            <person name="Nair G.R."/>
            <person name="Kaur G."/>
            <person name="Chander A.M."/>
            <person name="Mayilraj S."/>
        </authorList>
    </citation>
    <scope>NUCLEOTIDE SEQUENCE [LARGE SCALE GENOMIC DNA]</scope>
    <source>
        <strain evidence="3 4">CD11-4</strain>
    </source>
</reference>